<dbReference type="NCBIfam" id="TIGR00700">
    <property type="entry name" value="GABAtrnsam"/>
    <property type="match status" value="1"/>
</dbReference>
<dbReference type="InterPro" id="IPR050103">
    <property type="entry name" value="Class-III_PLP-dep_AT"/>
</dbReference>
<evidence type="ECO:0000256" key="4">
    <source>
        <dbReference type="ARBA" id="ARBA00008954"/>
    </source>
</evidence>
<evidence type="ECO:0000313" key="17">
    <source>
        <dbReference type="EMBL" id="MFD2170379.1"/>
    </source>
</evidence>
<evidence type="ECO:0000256" key="14">
    <source>
        <dbReference type="ARBA" id="ARBA00048021"/>
    </source>
</evidence>
<sequence length="454" mass="49352">MTYIQLRTALPGPRSTEWMERMYQSVGKAKAEKTLVPAIIDYAKGALITDIDGNTFIDLAGGVGVLNVGHSHELVVEAIQEAAARFTHTDYTVFPYDSYIQLAEEICRRAPGDFTKKAAFMNSGAEAVESAVKIARKATGKRGIICFEGAFHGRTLMALSLTSKVVPYKEGMGPFAPDVYRVPFPYVYRWPGHPSEEEVCKQALEHLERALYTQVSPAETAAIIIEPIQGENGFITPPPAYLKGVQELCRRYDILLICDEVQTGYGRTGEFLASEHYGIEPDLITLGKSIAAGMPLSGVVGRAELLDAAGDGSVGGTYVGNPVACSAALAVLQVYDQERLGERAKRIGEQIVARFTALAEESSLIGEIRGVGAMQAIELVRDRDSREPATEETAEIIKLCLQRGIIIFKAGLYGNVIRFLVPLVITPEQLDEALDVLTNAIREVEARNANPACV</sequence>
<reference evidence="18" key="1">
    <citation type="journal article" date="2019" name="Int. J. Syst. Evol. Microbiol.">
        <title>The Global Catalogue of Microorganisms (GCM) 10K type strain sequencing project: providing services to taxonomists for standard genome sequencing and annotation.</title>
        <authorList>
            <consortium name="The Broad Institute Genomics Platform"/>
            <consortium name="The Broad Institute Genome Sequencing Center for Infectious Disease"/>
            <person name="Wu L."/>
            <person name="Ma J."/>
        </authorList>
    </citation>
    <scope>NUCLEOTIDE SEQUENCE [LARGE SCALE GENOMIC DNA]</scope>
    <source>
        <strain evidence="18">CGMCC 1.13574</strain>
    </source>
</reference>
<dbReference type="InterPro" id="IPR005814">
    <property type="entry name" value="Aminotrans_3"/>
</dbReference>
<proteinExistence type="inferred from homology"/>
<evidence type="ECO:0000256" key="2">
    <source>
        <dbReference type="ARBA" id="ARBA00001933"/>
    </source>
</evidence>
<keyword evidence="8 17" id="KW-0808">Transferase</keyword>
<comment type="pathway">
    <text evidence="3">Amino-acid degradation; 4-aminobutanoate degradation.</text>
</comment>
<accession>A0ABW4ZXV2</accession>
<evidence type="ECO:0000256" key="6">
    <source>
        <dbReference type="ARBA" id="ARBA00012912"/>
    </source>
</evidence>
<dbReference type="Gene3D" id="3.40.640.10">
    <property type="entry name" value="Type I PLP-dependent aspartate aminotransferase-like (Major domain)"/>
    <property type="match status" value="1"/>
</dbReference>
<dbReference type="InterPro" id="IPR015422">
    <property type="entry name" value="PyrdxlP-dep_Trfase_small"/>
</dbReference>
<dbReference type="EC" id="2.6.1.22" evidence="5"/>
<dbReference type="InterPro" id="IPR015424">
    <property type="entry name" value="PyrdxlP-dep_Trfase"/>
</dbReference>
<name>A0ABW4ZXV2_9BACL</name>
<keyword evidence="9 16" id="KW-0663">Pyridoxal phosphate</keyword>
<comment type="catalytic activity">
    <reaction evidence="1">
        <text>(S)-3-amino-2-methylpropanoate + 2-oxoglutarate = 2-methyl-3-oxopropanoate + L-glutamate</text>
        <dbReference type="Rhea" id="RHEA:13993"/>
        <dbReference type="ChEBI" id="CHEBI:16810"/>
        <dbReference type="ChEBI" id="CHEBI:29985"/>
        <dbReference type="ChEBI" id="CHEBI:57700"/>
        <dbReference type="ChEBI" id="CHEBI:58655"/>
        <dbReference type="EC" id="2.6.1.22"/>
    </reaction>
</comment>
<comment type="similarity">
    <text evidence="4 16">Belongs to the class-III pyridoxal-phosphate-dependent aminotransferase family.</text>
</comment>
<evidence type="ECO:0000256" key="15">
    <source>
        <dbReference type="ARBA" id="ARBA00050054"/>
    </source>
</evidence>
<dbReference type="Proteomes" id="UP001597343">
    <property type="component" value="Unassembled WGS sequence"/>
</dbReference>
<comment type="caution">
    <text evidence="17">The sequence shown here is derived from an EMBL/GenBank/DDBJ whole genome shotgun (WGS) entry which is preliminary data.</text>
</comment>
<dbReference type="SUPFAM" id="SSF53383">
    <property type="entry name" value="PLP-dependent transferases"/>
    <property type="match status" value="1"/>
</dbReference>
<dbReference type="CDD" id="cd00610">
    <property type="entry name" value="OAT_like"/>
    <property type="match status" value="1"/>
</dbReference>
<dbReference type="PIRSF" id="PIRSF000521">
    <property type="entry name" value="Transaminase_4ab_Lys_Orn"/>
    <property type="match status" value="1"/>
</dbReference>
<dbReference type="EMBL" id="JBHUIO010000005">
    <property type="protein sequence ID" value="MFD2170379.1"/>
    <property type="molecule type" value="Genomic_DNA"/>
</dbReference>
<dbReference type="InterPro" id="IPR015421">
    <property type="entry name" value="PyrdxlP-dep_Trfase_major"/>
</dbReference>
<evidence type="ECO:0000256" key="13">
    <source>
        <dbReference type="ARBA" id="ARBA00031787"/>
    </source>
</evidence>
<keyword evidence="18" id="KW-1185">Reference proteome</keyword>
<evidence type="ECO:0000256" key="16">
    <source>
        <dbReference type="RuleBase" id="RU003560"/>
    </source>
</evidence>
<keyword evidence="7 17" id="KW-0032">Aminotransferase</keyword>
<evidence type="ECO:0000256" key="7">
    <source>
        <dbReference type="ARBA" id="ARBA00022576"/>
    </source>
</evidence>
<evidence type="ECO:0000256" key="9">
    <source>
        <dbReference type="ARBA" id="ARBA00022898"/>
    </source>
</evidence>
<comment type="cofactor">
    <cofactor evidence="2">
        <name>pyridoxal 5'-phosphate</name>
        <dbReference type="ChEBI" id="CHEBI:597326"/>
    </cofactor>
</comment>
<dbReference type="InterPro" id="IPR049704">
    <property type="entry name" value="Aminotrans_3_PPA_site"/>
</dbReference>
<dbReference type="GO" id="GO:0034386">
    <property type="term" value="F:4-aminobutyrate:2-oxoglutarate transaminase activity"/>
    <property type="evidence" value="ECO:0007669"/>
    <property type="project" value="UniProtKB-EC"/>
</dbReference>
<comment type="catalytic activity">
    <reaction evidence="14">
        <text>4-aminobutanoate + 2-oxoglutarate = succinate semialdehyde + L-glutamate</text>
        <dbReference type="Rhea" id="RHEA:23352"/>
        <dbReference type="ChEBI" id="CHEBI:16810"/>
        <dbReference type="ChEBI" id="CHEBI:29985"/>
        <dbReference type="ChEBI" id="CHEBI:57706"/>
        <dbReference type="ChEBI" id="CHEBI:59888"/>
        <dbReference type="EC" id="2.6.1.19"/>
    </reaction>
</comment>
<evidence type="ECO:0000313" key="18">
    <source>
        <dbReference type="Proteomes" id="UP001597343"/>
    </source>
</evidence>
<dbReference type="EC" id="2.6.1.19" evidence="6"/>
<evidence type="ECO:0000256" key="11">
    <source>
        <dbReference type="ARBA" id="ARBA00030204"/>
    </source>
</evidence>
<evidence type="ECO:0000256" key="10">
    <source>
        <dbReference type="ARBA" id="ARBA00029760"/>
    </source>
</evidence>
<organism evidence="17 18">
    <name type="scientific">Tumebacillus lipolyticus</name>
    <dbReference type="NCBI Taxonomy" id="1280370"/>
    <lineage>
        <taxon>Bacteria</taxon>
        <taxon>Bacillati</taxon>
        <taxon>Bacillota</taxon>
        <taxon>Bacilli</taxon>
        <taxon>Bacillales</taxon>
        <taxon>Alicyclobacillaceae</taxon>
        <taxon>Tumebacillus</taxon>
    </lineage>
</organism>
<evidence type="ECO:0000256" key="1">
    <source>
        <dbReference type="ARBA" id="ARBA00001750"/>
    </source>
</evidence>
<evidence type="ECO:0000256" key="3">
    <source>
        <dbReference type="ARBA" id="ARBA00005176"/>
    </source>
</evidence>
<gene>
    <name evidence="17" type="primary">gabT</name>
    <name evidence="17" type="ORF">ACFSOY_10240</name>
</gene>
<dbReference type="RefSeq" id="WP_386046279.1">
    <property type="nucleotide sequence ID" value="NZ_JBHUIO010000005.1"/>
</dbReference>
<protein>
    <recommendedName>
        <fullName evidence="12">(S)-3-amino-2-methylpropionate transaminase</fullName>
        <ecNumber evidence="6">2.6.1.19</ecNumber>
        <ecNumber evidence="5">2.6.1.22</ecNumber>
    </recommendedName>
    <alternativeName>
        <fullName evidence="13">GABA aminotransferase</fullName>
    </alternativeName>
    <alternativeName>
        <fullName evidence="11">Gamma-amino-N-butyrate transaminase</fullName>
    </alternativeName>
    <alternativeName>
        <fullName evidence="15">Glutamate:succinic semialdehyde transaminase</fullName>
    </alternativeName>
    <alternativeName>
        <fullName evidence="10">L-AIBAT</fullName>
    </alternativeName>
</protein>
<evidence type="ECO:0000256" key="5">
    <source>
        <dbReference type="ARBA" id="ARBA00012876"/>
    </source>
</evidence>
<dbReference type="Pfam" id="PF00202">
    <property type="entry name" value="Aminotran_3"/>
    <property type="match status" value="1"/>
</dbReference>
<dbReference type="Gene3D" id="3.90.1150.10">
    <property type="entry name" value="Aspartate Aminotransferase, domain 1"/>
    <property type="match status" value="1"/>
</dbReference>
<dbReference type="InterPro" id="IPR004632">
    <property type="entry name" value="4NH2But_aminotransferase_bac"/>
</dbReference>
<dbReference type="PANTHER" id="PTHR11986">
    <property type="entry name" value="AMINOTRANSFERASE CLASS III"/>
    <property type="match status" value="1"/>
</dbReference>
<evidence type="ECO:0000256" key="8">
    <source>
        <dbReference type="ARBA" id="ARBA00022679"/>
    </source>
</evidence>
<dbReference type="PROSITE" id="PS00600">
    <property type="entry name" value="AA_TRANSFER_CLASS_3"/>
    <property type="match status" value="1"/>
</dbReference>
<evidence type="ECO:0000256" key="12">
    <source>
        <dbReference type="ARBA" id="ARBA00030857"/>
    </source>
</evidence>